<reference evidence="2 3" key="1">
    <citation type="submission" date="2010-11" db="EMBL/GenBank/DDBJ databases">
        <title>The complete genome of Thermotoga thermarum DSM 5069.</title>
        <authorList>
            <consortium name="US DOE Joint Genome Institute (JGI-PGF)"/>
            <person name="Lucas S."/>
            <person name="Copeland A."/>
            <person name="Lapidus A."/>
            <person name="Bruce D."/>
            <person name="Goodwin L."/>
            <person name="Pitluck S."/>
            <person name="Kyrpides N."/>
            <person name="Mavromatis K."/>
            <person name="Ivanova N."/>
            <person name="Zeytun A."/>
            <person name="Brettin T."/>
            <person name="Detter J.C."/>
            <person name="Tapia R."/>
            <person name="Han C."/>
            <person name="Land M."/>
            <person name="Hauser L."/>
            <person name="Markowitz V."/>
            <person name="Cheng J.-F."/>
            <person name="Hugenholtz P."/>
            <person name="Woyke T."/>
            <person name="Wu D."/>
            <person name="Spring S."/>
            <person name="Schroeder M."/>
            <person name="Brambilla E."/>
            <person name="Klenk H.-P."/>
            <person name="Eisen J.A."/>
        </authorList>
    </citation>
    <scope>NUCLEOTIDE SEQUENCE [LARGE SCALE GENOMIC DNA]</scope>
    <source>
        <strain evidence="2 3">DSM 5069</strain>
    </source>
</reference>
<dbReference type="InterPro" id="IPR019734">
    <property type="entry name" value="TPR_rpt"/>
</dbReference>
<evidence type="ECO:0000313" key="3">
    <source>
        <dbReference type="Proteomes" id="UP000006804"/>
    </source>
</evidence>
<dbReference type="SUPFAM" id="SSF48452">
    <property type="entry name" value="TPR-like"/>
    <property type="match status" value="1"/>
</dbReference>
<dbReference type="InterPro" id="IPR011990">
    <property type="entry name" value="TPR-like_helical_dom_sf"/>
</dbReference>
<keyword evidence="1" id="KW-0812">Transmembrane</keyword>
<keyword evidence="1" id="KW-1133">Transmembrane helix</keyword>
<dbReference type="Gene3D" id="1.25.40.10">
    <property type="entry name" value="Tetratricopeptide repeat domain"/>
    <property type="match status" value="1"/>
</dbReference>
<proteinExistence type="predicted"/>
<evidence type="ECO:0000256" key="1">
    <source>
        <dbReference type="SAM" id="Phobius"/>
    </source>
</evidence>
<protein>
    <submittedName>
        <fullName evidence="2">Uncharacterized protein</fullName>
    </submittedName>
</protein>
<dbReference type="RefSeq" id="WP_013931684.1">
    <property type="nucleotide sequence ID" value="NC_015707.1"/>
</dbReference>
<gene>
    <name evidence="2" type="ORF">Theth_0366</name>
</gene>
<dbReference type="Pfam" id="PF14559">
    <property type="entry name" value="TPR_19"/>
    <property type="match status" value="1"/>
</dbReference>
<dbReference type="KEGG" id="tta:Theth_0366"/>
<dbReference type="PATRIC" id="fig|688269.3.peg.377"/>
<dbReference type="HOGENOM" id="CLU_127662_0_0_0"/>
<dbReference type="AlphaFoldDB" id="F7YVF5"/>
<evidence type="ECO:0000313" key="2">
    <source>
        <dbReference type="EMBL" id="AEH50461.1"/>
    </source>
</evidence>
<keyword evidence="3" id="KW-1185">Reference proteome</keyword>
<dbReference type="Pfam" id="PF13176">
    <property type="entry name" value="TPR_7"/>
    <property type="match status" value="1"/>
</dbReference>
<dbReference type="Proteomes" id="UP000006804">
    <property type="component" value="Chromosome"/>
</dbReference>
<dbReference type="EMBL" id="CP002351">
    <property type="protein sequence ID" value="AEH50461.1"/>
    <property type="molecule type" value="Genomic_DNA"/>
</dbReference>
<sequence length="181" mass="21264">MKNRERFFLVLLTIFASMFLISFYICKEQYAQINRMKRIIKAYELFAMGKYPEFSNYVEQNRLNELLYLKKDLQKRLFLDYYANAVYHFNLGNYAEAADLFKKALEQIESNDPKSSEILYLLCVSLTNANRLGEARLVLEQSIENMPNTPFKKKVMELLAEIYKKQGDHDKADKILKGGAK</sequence>
<keyword evidence="1" id="KW-0472">Membrane</keyword>
<organism evidence="2 3">
    <name type="scientific">Pseudothermotoga thermarum DSM 5069</name>
    <dbReference type="NCBI Taxonomy" id="688269"/>
    <lineage>
        <taxon>Bacteria</taxon>
        <taxon>Thermotogati</taxon>
        <taxon>Thermotogota</taxon>
        <taxon>Thermotogae</taxon>
        <taxon>Thermotogales</taxon>
        <taxon>Thermotogaceae</taxon>
        <taxon>Pseudothermotoga</taxon>
    </lineage>
</organism>
<accession>F7YVF5</accession>
<dbReference type="eggNOG" id="COG1729">
    <property type="taxonomic scope" value="Bacteria"/>
</dbReference>
<feature type="transmembrane region" description="Helical" evidence="1">
    <location>
        <begin position="7"/>
        <end position="25"/>
    </location>
</feature>
<name>F7YVF5_9THEM</name>
<dbReference type="STRING" id="688269.Theth_0366"/>